<reference evidence="1" key="1">
    <citation type="submission" date="2023-05" db="EMBL/GenBank/DDBJ databases">
        <title>Metabolic capabilities are highly conserved among human nasal-associated Corynebacterium species in pangenomic analyses.</title>
        <authorList>
            <person name="Tran T.H."/>
            <person name="Roberts A.Q."/>
            <person name="Escapa I.F."/>
            <person name="Gao W."/>
            <person name="Conlan S."/>
            <person name="Kong H."/>
            <person name="Segre J.A."/>
            <person name="Kelly M.S."/>
            <person name="Lemon K.P."/>
        </authorList>
    </citation>
    <scope>NUCLEOTIDE SEQUENCE</scope>
    <source>
        <strain evidence="1">KPL2654</strain>
    </source>
</reference>
<gene>
    <name evidence="1" type="ORF">QPX54_04470</name>
</gene>
<evidence type="ECO:0000313" key="1">
    <source>
        <dbReference type="EMBL" id="MDK4325770.1"/>
    </source>
</evidence>
<dbReference type="RefSeq" id="WP_249606035.1">
    <property type="nucleotide sequence ID" value="NZ_CP091865.1"/>
</dbReference>
<dbReference type="EMBL" id="JASNVP010000004">
    <property type="protein sequence ID" value="MDK4325770.1"/>
    <property type="molecule type" value="Genomic_DNA"/>
</dbReference>
<protein>
    <submittedName>
        <fullName evidence="1">Uncharacterized protein</fullName>
    </submittedName>
</protein>
<proteinExistence type="predicted"/>
<evidence type="ECO:0000313" key="2">
    <source>
        <dbReference type="Proteomes" id="UP001226160"/>
    </source>
</evidence>
<name>A0AAP4BSW0_9CORY</name>
<dbReference type="Proteomes" id="UP001226160">
    <property type="component" value="Unassembled WGS sequence"/>
</dbReference>
<organism evidence="1 2">
    <name type="scientific">Corynebacterium propinquum</name>
    <dbReference type="NCBI Taxonomy" id="43769"/>
    <lineage>
        <taxon>Bacteria</taxon>
        <taxon>Bacillati</taxon>
        <taxon>Actinomycetota</taxon>
        <taxon>Actinomycetes</taxon>
        <taxon>Mycobacteriales</taxon>
        <taxon>Corynebacteriaceae</taxon>
        <taxon>Corynebacterium</taxon>
    </lineage>
</organism>
<dbReference type="AlphaFoldDB" id="A0AAP4BSW0"/>
<sequence>MSDVDFDYAALREGFRHVVQADDAHQHAHAADRPVYPAHAAGQGFSHYGARIAAALEAVHSQGSARIQRRQQTAQSGITECDSFCVRDDHNAASFGAQQVGRV</sequence>
<accession>A0AAP4BSW0</accession>
<comment type="caution">
    <text evidence="1">The sequence shown here is derived from an EMBL/GenBank/DDBJ whole genome shotgun (WGS) entry which is preliminary data.</text>
</comment>